<dbReference type="AlphaFoldDB" id="A0A554LX59"/>
<dbReference type="GO" id="GO:0006508">
    <property type="term" value="P:proteolysis"/>
    <property type="evidence" value="ECO:0007669"/>
    <property type="project" value="InterPro"/>
</dbReference>
<dbReference type="PANTHER" id="PTHR11851:SF49">
    <property type="entry name" value="MITOCHONDRIAL-PROCESSING PEPTIDASE SUBUNIT ALPHA"/>
    <property type="match status" value="1"/>
</dbReference>
<evidence type="ECO:0000259" key="4">
    <source>
        <dbReference type="Pfam" id="PF05193"/>
    </source>
</evidence>
<organism evidence="5 6">
    <name type="scientific">Candidatus Berkelbacteria bacterium Licking1014_2</name>
    <dbReference type="NCBI Taxonomy" id="2017146"/>
    <lineage>
        <taxon>Bacteria</taxon>
        <taxon>Candidatus Berkelbacteria</taxon>
    </lineage>
</organism>
<dbReference type="GO" id="GO:0004222">
    <property type="term" value="F:metalloendopeptidase activity"/>
    <property type="evidence" value="ECO:0007669"/>
    <property type="project" value="InterPro"/>
</dbReference>
<evidence type="ECO:0000259" key="3">
    <source>
        <dbReference type="Pfam" id="PF00675"/>
    </source>
</evidence>
<gene>
    <name evidence="5" type="ORF">CEN88_37</name>
</gene>
<evidence type="ECO:0000313" key="6">
    <source>
        <dbReference type="Proteomes" id="UP000318711"/>
    </source>
</evidence>
<comment type="similarity">
    <text evidence="1 2">Belongs to the peptidase M16 family.</text>
</comment>
<dbReference type="Proteomes" id="UP000318711">
    <property type="component" value="Unassembled WGS sequence"/>
</dbReference>
<reference evidence="5 6" key="1">
    <citation type="submission" date="2017-07" db="EMBL/GenBank/DDBJ databases">
        <title>Mechanisms for carbon and nitrogen cycling indicate functional differentiation within the Candidate Phyla Radiation.</title>
        <authorList>
            <person name="Danczak R.E."/>
            <person name="Johnston M.D."/>
            <person name="Kenah C."/>
            <person name="Slattery M."/>
            <person name="Wrighton K.C."/>
            <person name="Wilkins M.J."/>
        </authorList>
    </citation>
    <scope>NUCLEOTIDE SEQUENCE [LARGE SCALE GENOMIC DNA]</scope>
    <source>
        <strain evidence="5">Licking1014_2</strain>
    </source>
</reference>
<feature type="domain" description="Peptidase M16 C-terminal" evidence="4">
    <location>
        <begin position="172"/>
        <end position="347"/>
    </location>
</feature>
<evidence type="ECO:0000256" key="1">
    <source>
        <dbReference type="ARBA" id="ARBA00007261"/>
    </source>
</evidence>
<evidence type="ECO:0000256" key="2">
    <source>
        <dbReference type="RuleBase" id="RU004447"/>
    </source>
</evidence>
<name>A0A554LX59_9BACT</name>
<dbReference type="InterPro" id="IPR050361">
    <property type="entry name" value="MPP/UQCRC_Complex"/>
</dbReference>
<dbReference type="GO" id="GO:0046872">
    <property type="term" value="F:metal ion binding"/>
    <property type="evidence" value="ECO:0007669"/>
    <property type="project" value="InterPro"/>
</dbReference>
<evidence type="ECO:0000313" key="5">
    <source>
        <dbReference type="EMBL" id="TSC97434.1"/>
    </source>
</evidence>
<sequence length="426" mass="48739">MNIMINYTFNQLPNGLKIISAPLENSQVGTMMILVGVGSRDEIDRQAGISHFLEHLLFKGTKSRPSTLSISRELDKLGAQYNAFTSLEYTGYWFSAAAGQFPAAFAVLTDMFFNSLLVEEEVEREKGTILEEINMRNDVPQDRVEQTLHQLMYPDQPFGRDIIGSKKTVSAITRKNLLDYYRQRYQPAQTMIIIAGDNQKMAQWQRLTEDAFANWRPLTHPFSRQPVAVEQRQPRQEWEKKSVDQGHLRIGFRAVNAISPQAPVLEILANALGGMMSSPLFLEVRERRGWAYSVKAEAGTVSDTGWLEIKAGLTLEHLEEAAELIWRLCREMAEKPLSPDDLEKARDNWLGHFYLDLQTAEDIARFLADEAYYFSRPRQPEEIEKQIRAVTGRDIQNLAQKIFQPENFNLALISPIRPISLLDKFD</sequence>
<dbReference type="Pfam" id="PF05193">
    <property type="entry name" value="Peptidase_M16_C"/>
    <property type="match status" value="1"/>
</dbReference>
<dbReference type="EMBL" id="VMGL01000003">
    <property type="protein sequence ID" value="TSC97434.1"/>
    <property type="molecule type" value="Genomic_DNA"/>
</dbReference>
<dbReference type="SUPFAM" id="SSF63411">
    <property type="entry name" value="LuxS/MPP-like metallohydrolase"/>
    <property type="match status" value="2"/>
</dbReference>
<feature type="domain" description="Peptidase M16 N-terminal" evidence="3">
    <location>
        <begin position="23"/>
        <end position="164"/>
    </location>
</feature>
<dbReference type="InterPro" id="IPR007863">
    <property type="entry name" value="Peptidase_M16_C"/>
</dbReference>
<proteinExistence type="inferred from homology"/>
<dbReference type="Gene3D" id="3.30.830.10">
    <property type="entry name" value="Metalloenzyme, LuxS/M16 peptidase-like"/>
    <property type="match status" value="2"/>
</dbReference>
<dbReference type="Pfam" id="PF00675">
    <property type="entry name" value="Peptidase_M16"/>
    <property type="match status" value="1"/>
</dbReference>
<dbReference type="InterPro" id="IPR011765">
    <property type="entry name" value="Pept_M16_N"/>
</dbReference>
<dbReference type="PANTHER" id="PTHR11851">
    <property type="entry name" value="METALLOPROTEASE"/>
    <property type="match status" value="1"/>
</dbReference>
<accession>A0A554LX59</accession>
<comment type="caution">
    <text evidence="5">The sequence shown here is derived from an EMBL/GenBank/DDBJ whole genome shotgun (WGS) entry which is preliminary data.</text>
</comment>
<dbReference type="InterPro" id="IPR001431">
    <property type="entry name" value="Pept_M16_Zn_BS"/>
</dbReference>
<dbReference type="PROSITE" id="PS00143">
    <property type="entry name" value="INSULINASE"/>
    <property type="match status" value="1"/>
</dbReference>
<dbReference type="InterPro" id="IPR011249">
    <property type="entry name" value="Metalloenz_LuxS/M16"/>
</dbReference>
<protein>
    <submittedName>
        <fullName evidence="5">Uncharacterized protein</fullName>
    </submittedName>
</protein>